<reference evidence="3" key="1">
    <citation type="journal article" date="2019" name="Int. J. Syst. Evol. Microbiol.">
        <title>The Global Catalogue of Microorganisms (GCM) 10K type strain sequencing project: providing services to taxonomists for standard genome sequencing and annotation.</title>
        <authorList>
            <consortium name="The Broad Institute Genomics Platform"/>
            <consortium name="The Broad Institute Genome Sequencing Center for Infectious Disease"/>
            <person name="Wu L."/>
            <person name="Ma J."/>
        </authorList>
    </citation>
    <scope>NUCLEOTIDE SEQUENCE [LARGE SCALE GENOMIC DNA]</scope>
    <source>
        <strain evidence="3">JCM 1490</strain>
    </source>
</reference>
<evidence type="ECO:0000313" key="3">
    <source>
        <dbReference type="Proteomes" id="UP001596455"/>
    </source>
</evidence>
<dbReference type="RefSeq" id="WP_382394263.1">
    <property type="nucleotide sequence ID" value="NZ_JBHTCQ010000002.1"/>
</dbReference>
<feature type="signal peptide" evidence="1">
    <location>
        <begin position="1"/>
        <end position="27"/>
    </location>
</feature>
<evidence type="ECO:0000313" key="2">
    <source>
        <dbReference type="EMBL" id="MFC7405641.1"/>
    </source>
</evidence>
<feature type="chain" id="PRO_5047029735" evidence="1">
    <location>
        <begin position="28"/>
        <end position="289"/>
    </location>
</feature>
<name>A0ABW2Q807_9MICO</name>
<protein>
    <submittedName>
        <fullName evidence="2">Uncharacterized protein</fullName>
    </submittedName>
</protein>
<sequence length="289" mass="32270">MKSRTRLGATATGAAMLLLLSPGVAQAHPERYDEYYEYFDTGDEWIPWHDTRWVPQGLTKWGEDTLVISYYDMYGEEPSRIGIIDRESGEYVKGFHLDTDGHVGGLAMTEEFFWVSTGGELRRYERTDLSVQQSGSTLEAEEAVDVEASSYAYAEGENVWVGNYNADDWDYMYRYAVDEEGGLTHQETVLTPSAIQGVVVTDDTIVWSQSEGRTNDSYIMSWPRGVEYNRDWDIGNAVVSPNMSEGMVIAGGELQVVYESGSDAYNGGDGEAADYIIRSVHHGQIPTLP</sequence>
<keyword evidence="1" id="KW-0732">Signal</keyword>
<organism evidence="2 3">
    <name type="scientific">Georgenia alba</name>
    <dbReference type="NCBI Taxonomy" id="2233858"/>
    <lineage>
        <taxon>Bacteria</taxon>
        <taxon>Bacillati</taxon>
        <taxon>Actinomycetota</taxon>
        <taxon>Actinomycetes</taxon>
        <taxon>Micrococcales</taxon>
        <taxon>Bogoriellaceae</taxon>
        <taxon>Georgenia</taxon>
    </lineage>
</organism>
<comment type="caution">
    <text evidence="2">The sequence shown here is derived from an EMBL/GenBank/DDBJ whole genome shotgun (WGS) entry which is preliminary data.</text>
</comment>
<dbReference type="EMBL" id="JBHTCQ010000002">
    <property type="protein sequence ID" value="MFC7405641.1"/>
    <property type="molecule type" value="Genomic_DNA"/>
</dbReference>
<dbReference type="Proteomes" id="UP001596455">
    <property type="component" value="Unassembled WGS sequence"/>
</dbReference>
<accession>A0ABW2Q807</accession>
<evidence type="ECO:0000256" key="1">
    <source>
        <dbReference type="SAM" id="SignalP"/>
    </source>
</evidence>
<proteinExistence type="predicted"/>
<keyword evidence="3" id="KW-1185">Reference proteome</keyword>
<gene>
    <name evidence="2" type="ORF">ACFQQL_11025</name>
</gene>